<dbReference type="PANTHER" id="PTHR43329">
    <property type="entry name" value="EPOXIDE HYDROLASE"/>
    <property type="match status" value="1"/>
</dbReference>
<keyword evidence="1" id="KW-0378">Hydrolase</keyword>
<accession>A0AA38UAS5</accession>
<reference evidence="4" key="1">
    <citation type="submission" date="2023-03" db="EMBL/GenBank/DDBJ databases">
        <title>Chromosome-scale reference genome and RAD-based genetic map of yellow starthistle (Centaurea solstitialis) reveal putative structural variation and QTLs associated with invader traits.</title>
        <authorList>
            <person name="Reatini B."/>
            <person name="Cang F.A."/>
            <person name="Jiang Q."/>
            <person name="Mckibben M.T.W."/>
            <person name="Barker M.S."/>
            <person name="Rieseberg L.H."/>
            <person name="Dlugosch K.M."/>
        </authorList>
    </citation>
    <scope>NUCLEOTIDE SEQUENCE</scope>
    <source>
        <strain evidence="4">CAN-66</strain>
        <tissue evidence="4">Leaf</tissue>
    </source>
</reference>
<dbReference type="Proteomes" id="UP001172457">
    <property type="component" value="Chromosome 1"/>
</dbReference>
<keyword evidence="5" id="KW-1185">Reference proteome</keyword>
<name>A0AA38UAS5_9ASTR</name>
<comment type="similarity">
    <text evidence="2">Belongs to the AB hydrolase superfamily. Epoxide hydrolase family.</text>
</comment>
<dbReference type="InterPro" id="IPR000073">
    <property type="entry name" value="AB_hydrolase_1"/>
</dbReference>
<evidence type="ECO:0000313" key="5">
    <source>
        <dbReference type="Proteomes" id="UP001172457"/>
    </source>
</evidence>
<evidence type="ECO:0000313" key="4">
    <source>
        <dbReference type="EMBL" id="KAJ9566063.1"/>
    </source>
</evidence>
<feature type="domain" description="AB hydrolase-1" evidence="3">
    <location>
        <begin position="27"/>
        <end position="298"/>
    </location>
</feature>
<evidence type="ECO:0000256" key="1">
    <source>
        <dbReference type="ARBA" id="ARBA00022801"/>
    </source>
</evidence>
<organism evidence="4 5">
    <name type="scientific">Centaurea solstitialis</name>
    <name type="common">yellow star-thistle</name>
    <dbReference type="NCBI Taxonomy" id="347529"/>
    <lineage>
        <taxon>Eukaryota</taxon>
        <taxon>Viridiplantae</taxon>
        <taxon>Streptophyta</taxon>
        <taxon>Embryophyta</taxon>
        <taxon>Tracheophyta</taxon>
        <taxon>Spermatophyta</taxon>
        <taxon>Magnoliopsida</taxon>
        <taxon>eudicotyledons</taxon>
        <taxon>Gunneridae</taxon>
        <taxon>Pentapetalae</taxon>
        <taxon>asterids</taxon>
        <taxon>campanulids</taxon>
        <taxon>Asterales</taxon>
        <taxon>Asteraceae</taxon>
        <taxon>Carduoideae</taxon>
        <taxon>Cardueae</taxon>
        <taxon>Centaureinae</taxon>
        <taxon>Centaurea</taxon>
    </lineage>
</organism>
<dbReference type="Pfam" id="PF00561">
    <property type="entry name" value="Abhydrolase_1"/>
    <property type="match status" value="2"/>
</dbReference>
<dbReference type="EMBL" id="JARYMX010000001">
    <property type="protein sequence ID" value="KAJ9566063.1"/>
    <property type="molecule type" value="Genomic_DNA"/>
</dbReference>
<dbReference type="PRINTS" id="PR00412">
    <property type="entry name" value="EPOXHYDRLASE"/>
</dbReference>
<evidence type="ECO:0000256" key="2">
    <source>
        <dbReference type="ARBA" id="ARBA00038334"/>
    </source>
</evidence>
<proteinExistence type="inferred from homology"/>
<dbReference type="SUPFAM" id="SSF53474">
    <property type="entry name" value="alpha/beta-Hydrolases"/>
    <property type="match status" value="2"/>
</dbReference>
<feature type="domain" description="AB hydrolase-1" evidence="3">
    <location>
        <begin position="327"/>
        <end position="598"/>
    </location>
</feature>
<dbReference type="GO" id="GO:0016787">
    <property type="term" value="F:hydrolase activity"/>
    <property type="evidence" value="ECO:0007669"/>
    <property type="project" value="UniProtKB-KW"/>
</dbReference>
<dbReference type="Gene3D" id="3.40.50.1820">
    <property type="entry name" value="alpha/beta hydrolase"/>
    <property type="match status" value="2"/>
</dbReference>
<sequence>MEQIKHNYIQVDRLKLHVAEIGSESSPAVLFFHGFPEISYTWRHQMIAVANAGFRAIAPDYRGYGLSDVPAEPEKTSFADLVADTAAILDSLAISKVFVIAKDFGAMVGYIFSLFFPEKLAGIITLGIPYMPPEALQQLQTLPEGFYMRRWQEPGRAEADFGRFDAKTVVRKIYILFSRSEVPMASENQEIMDLVEPSALLPSWFTEEDLETYAASYQKSGFLTALQVPYRSLLERVEPPNHDPNAPIVKAPALFITGEKDFFFSFPGMEEYLQSGIQKYVPNLKIIYLPEGSHFVHEQFPETIKHNYIQVDRLKLHVAEIGSESSPAVLFFHGFPEISYTWRHQMIAVANAGFRAIAPDYRGYGLSDVPAEPEKTSFADLVADTAAILDSLAISKVFVIAKDFGAMVGYIFSLFFPEKLAGIITLGIPYMPPEALQQLQTLPEGFYMRRWQEPGRAEADFGRFDAKTVVRKIYILFSRSEVPMASENQEIMDLVEPSALLPSWFTEEDLETYAASYQKSGFLTALQVPYRSLLERVEPPNHDPNAPIVKAPALFITGEKDFFFSFPGMEEYLQSGIQKYVPNLKIIYLPEGSHFVHEQFPETVNQLLLNFLKSNKFSSKAYLGYT</sequence>
<evidence type="ECO:0000259" key="3">
    <source>
        <dbReference type="Pfam" id="PF00561"/>
    </source>
</evidence>
<dbReference type="InterPro" id="IPR029058">
    <property type="entry name" value="AB_hydrolase_fold"/>
</dbReference>
<dbReference type="AlphaFoldDB" id="A0AA38UAS5"/>
<gene>
    <name evidence="4" type="ORF">OSB04_002029</name>
</gene>
<protein>
    <recommendedName>
        <fullName evidence="3">AB hydrolase-1 domain-containing protein</fullName>
    </recommendedName>
</protein>
<dbReference type="InterPro" id="IPR000639">
    <property type="entry name" value="Epox_hydrolase-like"/>
</dbReference>
<comment type="caution">
    <text evidence="4">The sequence shown here is derived from an EMBL/GenBank/DDBJ whole genome shotgun (WGS) entry which is preliminary data.</text>
</comment>